<dbReference type="EMBL" id="BARV01039105">
    <property type="protein sequence ID" value="GAI54060.1"/>
    <property type="molecule type" value="Genomic_DNA"/>
</dbReference>
<organism evidence="2">
    <name type="scientific">marine sediment metagenome</name>
    <dbReference type="NCBI Taxonomy" id="412755"/>
    <lineage>
        <taxon>unclassified sequences</taxon>
        <taxon>metagenomes</taxon>
        <taxon>ecological metagenomes</taxon>
    </lineage>
</organism>
<reference evidence="2" key="1">
    <citation type="journal article" date="2014" name="Front. Microbiol.">
        <title>High frequency of phylogenetically diverse reductive dehalogenase-homologous genes in deep subseafloor sedimentary metagenomes.</title>
        <authorList>
            <person name="Kawai M."/>
            <person name="Futagami T."/>
            <person name="Toyoda A."/>
            <person name="Takaki Y."/>
            <person name="Nishi S."/>
            <person name="Hori S."/>
            <person name="Arai W."/>
            <person name="Tsubouchi T."/>
            <person name="Morono Y."/>
            <person name="Uchiyama I."/>
            <person name="Ito T."/>
            <person name="Fujiyama A."/>
            <person name="Inagaki F."/>
            <person name="Takami H."/>
        </authorList>
    </citation>
    <scope>NUCLEOTIDE SEQUENCE</scope>
    <source>
        <strain evidence="2">Expedition CK06-06</strain>
    </source>
</reference>
<feature type="transmembrane region" description="Helical" evidence="1">
    <location>
        <begin position="27"/>
        <end position="49"/>
    </location>
</feature>
<keyword evidence="1" id="KW-0812">Transmembrane</keyword>
<evidence type="ECO:0000256" key="1">
    <source>
        <dbReference type="SAM" id="Phobius"/>
    </source>
</evidence>
<dbReference type="AlphaFoldDB" id="X1QT40"/>
<keyword evidence="1" id="KW-0472">Membrane</keyword>
<keyword evidence="1" id="KW-1133">Transmembrane helix</keyword>
<name>X1QT40_9ZZZZ</name>
<accession>X1QT40</accession>
<protein>
    <submittedName>
        <fullName evidence="2">Uncharacterized protein</fullName>
    </submittedName>
</protein>
<proteinExistence type="predicted"/>
<comment type="caution">
    <text evidence="2">The sequence shown here is derived from an EMBL/GenBank/DDBJ whole genome shotgun (WGS) entry which is preliminary data.</text>
</comment>
<sequence length="55" mass="5534">MALLVVLAILVVVVVVGGMGSVPGALVGGILIGLVVSFGKVLVPGLSMFQSRTWL</sequence>
<evidence type="ECO:0000313" key="2">
    <source>
        <dbReference type="EMBL" id="GAI54060.1"/>
    </source>
</evidence>
<gene>
    <name evidence="2" type="ORF">S06H3_60033</name>
</gene>